<dbReference type="InterPro" id="IPR027414">
    <property type="entry name" value="GH95_N_dom"/>
</dbReference>
<dbReference type="Proteomes" id="UP000593758">
    <property type="component" value="Chromosome"/>
</dbReference>
<gene>
    <name evidence="2" type="ORF">IM660_18505</name>
</gene>
<dbReference type="Gene3D" id="2.70.98.50">
    <property type="entry name" value="putative glycoside hydrolase family protein from bacillus halodurans"/>
    <property type="match status" value="1"/>
</dbReference>
<evidence type="ECO:0000313" key="2">
    <source>
        <dbReference type="EMBL" id="QOR70550.1"/>
    </source>
</evidence>
<keyword evidence="2" id="KW-0378">Hydrolase</keyword>
<dbReference type="EMBL" id="CP063169">
    <property type="protein sequence ID" value="QOR70550.1"/>
    <property type="molecule type" value="Genomic_DNA"/>
</dbReference>
<protein>
    <submittedName>
        <fullName evidence="2">Glycoside hydrolase N-terminal domain-containing protein</fullName>
    </submittedName>
</protein>
<organism evidence="2 3">
    <name type="scientific">Ruania alkalisoli</name>
    <dbReference type="NCBI Taxonomy" id="2779775"/>
    <lineage>
        <taxon>Bacteria</taxon>
        <taxon>Bacillati</taxon>
        <taxon>Actinomycetota</taxon>
        <taxon>Actinomycetes</taxon>
        <taxon>Micrococcales</taxon>
        <taxon>Ruaniaceae</taxon>
        <taxon>Ruania</taxon>
    </lineage>
</organism>
<dbReference type="Pfam" id="PF14498">
    <property type="entry name" value="Glyco_hyd_65N_2"/>
    <property type="match status" value="1"/>
</dbReference>
<sequence>MVSPRALNRFSEVTVSSRFTFAQPPAETVTDPRVHQLSFTSAASEWVEALPLGSGRLGAMVFGGAVQELRSDHHTAQKVIVRYRSISQEIELHPGQPVHLTAEETRS</sequence>
<evidence type="ECO:0000259" key="1">
    <source>
        <dbReference type="Pfam" id="PF14498"/>
    </source>
</evidence>
<dbReference type="KEGG" id="halt:IM660_18505"/>
<accession>A0A7M1SSM3</accession>
<dbReference type="GO" id="GO:0016787">
    <property type="term" value="F:hydrolase activity"/>
    <property type="evidence" value="ECO:0007669"/>
    <property type="project" value="UniProtKB-KW"/>
</dbReference>
<evidence type="ECO:0000313" key="3">
    <source>
        <dbReference type="Proteomes" id="UP000593758"/>
    </source>
</evidence>
<feature type="domain" description="Glycosyl hydrolase family 95 N-terminal" evidence="1">
    <location>
        <begin position="37"/>
        <end position="68"/>
    </location>
</feature>
<keyword evidence="3" id="KW-1185">Reference proteome</keyword>
<dbReference type="AlphaFoldDB" id="A0A7M1SSM3"/>
<name>A0A7M1SSM3_9MICO</name>
<proteinExistence type="predicted"/>
<reference evidence="2 3" key="1">
    <citation type="submission" date="2020-10" db="EMBL/GenBank/DDBJ databases">
        <title>Haloactinobacterium sp. RN3S43, a bacterium isolated from saline soil.</title>
        <authorList>
            <person name="Sun J.-Q."/>
        </authorList>
    </citation>
    <scope>NUCLEOTIDE SEQUENCE [LARGE SCALE GENOMIC DNA]</scope>
    <source>
        <strain evidence="2 3">RN3S43</strain>
    </source>
</reference>